<dbReference type="AlphaFoldDB" id="B0WAX7"/>
<reference evidence="4" key="1">
    <citation type="submission" date="2007-03" db="EMBL/GenBank/DDBJ databases">
        <title>Annotation of Culex pipiens quinquefasciatus.</title>
        <authorList>
            <consortium name="The Broad Institute Genome Sequencing Platform"/>
            <person name="Atkinson P.W."/>
            <person name="Hemingway J."/>
            <person name="Christensen B.M."/>
            <person name="Higgs S."/>
            <person name="Kodira C."/>
            <person name="Hannick L."/>
            <person name="Megy K."/>
            <person name="O'Leary S."/>
            <person name="Pearson M."/>
            <person name="Haas B.J."/>
            <person name="Mauceli E."/>
            <person name="Wortman J.R."/>
            <person name="Lee N.H."/>
            <person name="Guigo R."/>
            <person name="Stanke M."/>
            <person name="Alvarado L."/>
            <person name="Amedeo P."/>
            <person name="Antoine C.H."/>
            <person name="Arensburger P."/>
            <person name="Bidwell S.L."/>
            <person name="Crawford M."/>
            <person name="Camaro F."/>
            <person name="Devon K."/>
            <person name="Engels R."/>
            <person name="Hammond M."/>
            <person name="Howarth C."/>
            <person name="Koehrsen M."/>
            <person name="Lawson D."/>
            <person name="Montgomery P."/>
            <person name="Nene V."/>
            <person name="Nusbaum C."/>
            <person name="Puiu D."/>
            <person name="Romero-Severson J."/>
            <person name="Severson D.W."/>
            <person name="Shumway M."/>
            <person name="Sisk P."/>
            <person name="Stolte C."/>
            <person name="Zeng Q."/>
            <person name="Eisenstadt E."/>
            <person name="Fraser-Liggett C."/>
            <person name="Strausberg R."/>
            <person name="Galagan J."/>
            <person name="Birren B."/>
            <person name="Collins F.H."/>
        </authorList>
    </citation>
    <scope>NUCLEOTIDE SEQUENCE [LARGE SCALE GENOMIC DNA]</scope>
    <source>
        <strain evidence="4">JHB</strain>
    </source>
</reference>
<evidence type="ECO:0000259" key="3">
    <source>
        <dbReference type="PROSITE" id="PS51915"/>
    </source>
</evidence>
<dbReference type="OrthoDB" id="6600346at2759"/>
<dbReference type="eggNOG" id="ENOG502SGZ4">
    <property type="taxonomic scope" value="Eukaryota"/>
</dbReference>
<evidence type="ECO:0000313" key="6">
    <source>
        <dbReference type="Proteomes" id="UP000002320"/>
    </source>
</evidence>
<evidence type="ECO:0000313" key="4">
    <source>
        <dbReference type="EMBL" id="EDS41935.1"/>
    </source>
</evidence>
<reference evidence="5" key="2">
    <citation type="submission" date="2021-02" db="UniProtKB">
        <authorList>
            <consortium name="EnsemblMetazoa"/>
        </authorList>
    </citation>
    <scope>IDENTIFICATION</scope>
    <source>
        <strain evidence="5">JHB</strain>
    </source>
</reference>
<dbReference type="Gene3D" id="3.40.1800.20">
    <property type="match status" value="1"/>
</dbReference>
<name>B0WAX7_CULQU</name>
<dbReference type="VEuPathDB" id="VectorBase:CQUJHB011599"/>
<keyword evidence="1" id="KW-0862">Zinc</keyword>
<feature type="binding site" evidence="1">
    <location>
        <position position="17"/>
    </location>
    <ligand>
        <name>Zn(2+)</name>
        <dbReference type="ChEBI" id="CHEBI:29105"/>
    </ligand>
</feature>
<dbReference type="OMA" id="YYCKSET"/>
<keyword evidence="1" id="KW-0863">Zinc-finger</keyword>
<keyword evidence="6" id="KW-1185">Reference proteome</keyword>
<protein>
    <recommendedName>
        <fullName evidence="3">ZAD domain-containing protein</fullName>
    </recommendedName>
</protein>
<dbReference type="SMART" id="SM00868">
    <property type="entry name" value="zf-AD"/>
    <property type="match status" value="1"/>
</dbReference>
<keyword evidence="1" id="KW-0479">Metal-binding</keyword>
<proteinExistence type="predicted"/>
<evidence type="ECO:0000256" key="2">
    <source>
        <dbReference type="SAM" id="MobiDB-lite"/>
    </source>
</evidence>
<feature type="domain" description="ZAD" evidence="3">
    <location>
        <begin position="12"/>
        <end position="87"/>
    </location>
</feature>
<dbReference type="EMBL" id="DS231876">
    <property type="protein sequence ID" value="EDS41935.1"/>
    <property type="molecule type" value="Genomic_DNA"/>
</dbReference>
<sequence>MANRSDSAPPRPVCRVCLSSDVLQVAIYGAYGRDHKIPVKIRVCLPITVDRNDNHSKTICHRCVTKLDEYYDYYCNSLTSDRIWKGEELSVQKYLRRKVDSKLTAAVERRTERETRVVPAPVVDDLLLQSPKLQLPNSTYVVERREDSPRPEPSASFLDMKNHSQRKRKPKVASQSKKIPSTYTVSQTLFD</sequence>
<evidence type="ECO:0000256" key="1">
    <source>
        <dbReference type="PROSITE-ProRule" id="PRU01263"/>
    </source>
</evidence>
<dbReference type="HOGENOM" id="CLU_1422778_0_0_1"/>
<dbReference type="VEuPathDB" id="VectorBase:CPIJ004137"/>
<dbReference type="GO" id="GO:0008270">
    <property type="term" value="F:zinc ion binding"/>
    <property type="evidence" value="ECO:0007669"/>
    <property type="project" value="UniProtKB-UniRule"/>
</dbReference>
<dbReference type="InParanoid" id="B0WAX7"/>
<dbReference type="GO" id="GO:0005634">
    <property type="term" value="C:nucleus"/>
    <property type="evidence" value="ECO:0007669"/>
    <property type="project" value="InterPro"/>
</dbReference>
<dbReference type="Proteomes" id="UP000002320">
    <property type="component" value="Unassembled WGS sequence"/>
</dbReference>
<gene>
    <name evidence="5" type="primary">6035734</name>
    <name evidence="4" type="ORF">CpipJ_CPIJ004137</name>
</gene>
<dbReference type="EnsemblMetazoa" id="CPIJ004137-RA">
    <property type="protein sequence ID" value="CPIJ004137-PA"/>
    <property type="gene ID" value="CPIJ004137"/>
</dbReference>
<feature type="binding site" evidence="1">
    <location>
        <position position="60"/>
    </location>
    <ligand>
        <name>Zn(2+)</name>
        <dbReference type="ChEBI" id="CHEBI:29105"/>
    </ligand>
</feature>
<dbReference type="PROSITE" id="PS51915">
    <property type="entry name" value="ZAD"/>
    <property type="match status" value="1"/>
</dbReference>
<evidence type="ECO:0000313" key="5">
    <source>
        <dbReference type="EnsemblMetazoa" id="CPIJ004137-PA"/>
    </source>
</evidence>
<feature type="region of interest" description="Disordered" evidence="2">
    <location>
        <begin position="141"/>
        <end position="191"/>
    </location>
</feature>
<dbReference type="SUPFAM" id="SSF57716">
    <property type="entry name" value="Glucocorticoid receptor-like (DNA-binding domain)"/>
    <property type="match status" value="1"/>
</dbReference>
<organism>
    <name type="scientific">Culex quinquefasciatus</name>
    <name type="common">Southern house mosquito</name>
    <name type="synonym">Culex pungens</name>
    <dbReference type="NCBI Taxonomy" id="7176"/>
    <lineage>
        <taxon>Eukaryota</taxon>
        <taxon>Metazoa</taxon>
        <taxon>Ecdysozoa</taxon>
        <taxon>Arthropoda</taxon>
        <taxon>Hexapoda</taxon>
        <taxon>Insecta</taxon>
        <taxon>Pterygota</taxon>
        <taxon>Neoptera</taxon>
        <taxon>Endopterygota</taxon>
        <taxon>Diptera</taxon>
        <taxon>Nematocera</taxon>
        <taxon>Culicoidea</taxon>
        <taxon>Culicidae</taxon>
        <taxon>Culicinae</taxon>
        <taxon>Culicini</taxon>
        <taxon>Culex</taxon>
        <taxon>Culex</taxon>
    </lineage>
</organism>
<feature type="binding site" evidence="1">
    <location>
        <position position="14"/>
    </location>
    <ligand>
        <name>Zn(2+)</name>
        <dbReference type="ChEBI" id="CHEBI:29105"/>
    </ligand>
</feature>
<feature type="compositionally biased region" description="Polar residues" evidence="2">
    <location>
        <begin position="173"/>
        <end position="191"/>
    </location>
</feature>
<dbReference type="KEGG" id="cqu:CpipJ_CPIJ004137"/>
<dbReference type="Pfam" id="PF07776">
    <property type="entry name" value="zf-AD"/>
    <property type="match status" value="1"/>
</dbReference>
<dbReference type="PANTHER" id="PTHR39942:SF1">
    <property type="entry name" value="BCDNA.LD26519-RELATED"/>
    <property type="match status" value="1"/>
</dbReference>
<dbReference type="PANTHER" id="PTHR39942">
    <property type="entry name" value="BCDNA.LD26519-RELATED"/>
    <property type="match status" value="1"/>
</dbReference>
<feature type="binding site" evidence="1">
    <location>
        <position position="63"/>
    </location>
    <ligand>
        <name>Zn(2+)</name>
        <dbReference type="ChEBI" id="CHEBI:29105"/>
    </ligand>
</feature>
<accession>B0WAX7</accession>
<dbReference type="InterPro" id="IPR012934">
    <property type="entry name" value="Znf_AD"/>
</dbReference>